<dbReference type="Proteomes" id="UP000002640">
    <property type="component" value="Unassembled WGS sequence"/>
</dbReference>
<dbReference type="AlphaFoldDB" id="G4YPX3"/>
<evidence type="ECO:0000313" key="1">
    <source>
        <dbReference type="EMBL" id="EGZ28968.1"/>
    </source>
</evidence>
<proteinExistence type="predicted"/>
<accession>G4YPX3</accession>
<sequence length="283" mass="31880">METRAHPPKRVSQDPALGGRTVRLEAPDELAGNWDGPVYATLSRETKLLQPTDRGPFCRDEPPRALQEHVDVQFWIPHWRLTLPSRDLSGELLERPLLSLFRFVRVVAYSPASSLVLVDEIDVLLEPGSGFICYVAIRHFVSEARQIVVVPLDDVRVNHISCAEYVLGFRHRRPQPTSPGEFTNLWNSIPALSNNDASTVMQHIAAAFPSTVSDLCAGRRLPEMDVDQESLPPPVLPLLTSDETRLTPIDELSLLARPSDNRTIRLFVFYSSSRGHLWKPRKL</sequence>
<reference evidence="1 2" key="1">
    <citation type="journal article" date="2006" name="Science">
        <title>Phytophthora genome sequences uncover evolutionary origins and mechanisms of pathogenesis.</title>
        <authorList>
            <person name="Tyler B.M."/>
            <person name="Tripathy S."/>
            <person name="Zhang X."/>
            <person name="Dehal P."/>
            <person name="Jiang R.H."/>
            <person name="Aerts A."/>
            <person name="Arredondo F.D."/>
            <person name="Baxter L."/>
            <person name="Bensasson D."/>
            <person name="Beynon J.L."/>
            <person name="Chapman J."/>
            <person name="Damasceno C.M."/>
            <person name="Dorrance A.E."/>
            <person name="Dou D."/>
            <person name="Dickerman A.W."/>
            <person name="Dubchak I.L."/>
            <person name="Garbelotto M."/>
            <person name="Gijzen M."/>
            <person name="Gordon S.G."/>
            <person name="Govers F."/>
            <person name="Grunwald N.J."/>
            <person name="Huang W."/>
            <person name="Ivors K.L."/>
            <person name="Jones R.W."/>
            <person name="Kamoun S."/>
            <person name="Krampis K."/>
            <person name="Lamour K.H."/>
            <person name="Lee M.K."/>
            <person name="McDonald W.H."/>
            <person name="Medina M."/>
            <person name="Meijer H.J."/>
            <person name="Nordberg E.K."/>
            <person name="Maclean D.J."/>
            <person name="Ospina-Giraldo M.D."/>
            <person name="Morris P.F."/>
            <person name="Phuntumart V."/>
            <person name="Putnam N.H."/>
            <person name="Rash S."/>
            <person name="Rose J.K."/>
            <person name="Sakihama Y."/>
            <person name="Salamov A.A."/>
            <person name="Savidor A."/>
            <person name="Scheuring C.F."/>
            <person name="Smith B.M."/>
            <person name="Sobral B.W."/>
            <person name="Terry A."/>
            <person name="Torto-Alalibo T.A."/>
            <person name="Win J."/>
            <person name="Xu Z."/>
            <person name="Zhang H."/>
            <person name="Grigoriev I.V."/>
            <person name="Rokhsar D.S."/>
            <person name="Boore J.L."/>
        </authorList>
    </citation>
    <scope>NUCLEOTIDE SEQUENCE [LARGE SCALE GENOMIC DNA]</scope>
    <source>
        <strain evidence="1 2">P6497</strain>
    </source>
</reference>
<protein>
    <submittedName>
        <fullName evidence="1">Uncharacterized protein</fullName>
    </submittedName>
</protein>
<name>G4YPX3_PHYSP</name>
<evidence type="ECO:0000313" key="2">
    <source>
        <dbReference type="Proteomes" id="UP000002640"/>
    </source>
</evidence>
<dbReference type="EMBL" id="JH159151">
    <property type="protein sequence ID" value="EGZ28968.1"/>
    <property type="molecule type" value="Genomic_DNA"/>
</dbReference>
<gene>
    <name evidence="1" type="ORF">PHYSODRAFT_322570</name>
</gene>
<keyword evidence="2" id="KW-1185">Reference proteome</keyword>
<dbReference type="GeneID" id="20644814"/>
<dbReference type="KEGG" id="psoj:PHYSODRAFT_322570"/>
<dbReference type="RefSeq" id="XP_009516243.1">
    <property type="nucleotide sequence ID" value="XM_009517948.1"/>
</dbReference>
<organism evidence="1 2">
    <name type="scientific">Phytophthora sojae (strain P6497)</name>
    <name type="common">Soybean stem and root rot agent</name>
    <name type="synonym">Phytophthora megasperma f. sp. glycines</name>
    <dbReference type="NCBI Taxonomy" id="1094619"/>
    <lineage>
        <taxon>Eukaryota</taxon>
        <taxon>Sar</taxon>
        <taxon>Stramenopiles</taxon>
        <taxon>Oomycota</taxon>
        <taxon>Peronosporomycetes</taxon>
        <taxon>Peronosporales</taxon>
        <taxon>Peronosporaceae</taxon>
        <taxon>Phytophthora</taxon>
    </lineage>
</organism>
<dbReference type="InParanoid" id="G4YPX3"/>